<dbReference type="Gene3D" id="6.10.140.910">
    <property type="match status" value="1"/>
</dbReference>
<comment type="caution">
    <text evidence="3">The sequence shown here is derived from an EMBL/GenBank/DDBJ whole genome shotgun (WGS) entry which is preliminary data.</text>
</comment>
<feature type="compositionally biased region" description="Polar residues" evidence="2">
    <location>
        <begin position="115"/>
        <end position="124"/>
    </location>
</feature>
<feature type="compositionally biased region" description="Basic residues" evidence="2">
    <location>
        <begin position="471"/>
        <end position="484"/>
    </location>
</feature>
<protein>
    <submittedName>
        <fullName evidence="3">Uncharacterized protein</fullName>
    </submittedName>
</protein>
<dbReference type="AlphaFoldDB" id="A0AAD8QQD2"/>
<gene>
    <name evidence="3" type="ORF">QYE76_030723</name>
</gene>
<feature type="compositionally biased region" description="Low complexity" evidence="2">
    <location>
        <begin position="174"/>
        <end position="187"/>
    </location>
</feature>
<feature type="region of interest" description="Disordered" evidence="2">
    <location>
        <begin position="1"/>
        <end position="195"/>
    </location>
</feature>
<keyword evidence="1" id="KW-0175">Coiled coil</keyword>
<accession>A0AAD8QQD2</accession>
<feature type="compositionally biased region" description="Low complexity" evidence="2">
    <location>
        <begin position="7"/>
        <end position="23"/>
    </location>
</feature>
<evidence type="ECO:0000313" key="4">
    <source>
        <dbReference type="Proteomes" id="UP001231189"/>
    </source>
</evidence>
<feature type="region of interest" description="Disordered" evidence="2">
    <location>
        <begin position="427"/>
        <end position="484"/>
    </location>
</feature>
<feature type="compositionally biased region" description="Low complexity" evidence="2">
    <location>
        <begin position="459"/>
        <end position="470"/>
    </location>
</feature>
<sequence>MGKKKISTLATGAASSGATARSSPNPPKRSASHAPPLAPAPPAPSSSAAGSVPGDRPASTTTKRDPDYLQDLPNDTSEKGDSSAPVESHTGENASSEAKHADPINPEAILIDPKSATNDISDTARSMHDEDADHTAFIDAAAEDAEALASKSDEDFIEPPPKKSKTGAAPTDLAASEASAPATAPVAQISTASSLSKGKNIPLADAAAAPPSGKPDLRAVISSLESFASHYASLEVDKAQLQKEVESSSSKLEGAIKIVAEARTEIDTLKEELKELKQRLKDEEAAKLTAEARALEKDDLLRQSSLALLRAADIPVEALDKVPSNSPSNNLSMTLASHQLAQDLLQKGKGAMARIHSVYPVPSFVDDSSSALPEIDRLQRMRDQVAQMENDMRNTYALAAIVNKKNELAADTERYALTELHKAAASLNSRPANAGSKRLHRWEQRRQQAPPPLGATPEASASAAGSNAGSKRLRRNAGSKRLRR</sequence>
<proteinExistence type="predicted"/>
<keyword evidence="4" id="KW-1185">Reference proteome</keyword>
<dbReference type="Proteomes" id="UP001231189">
    <property type="component" value="Unassembled WGS sequence"/>
</dbReference>
<evidence type="ECO:0000313" key="3">
    <source>
        <dbReference type="EMBL" id="KAK1607050.1"/>
    </source>
</evidence>
<dbReference type="EMBL" id="JAUUTY010000007">
    <property type="protein sequence ID" value="KAK1607050.1"/>
    <property type="molecule type" value="Genomic_DNA"/>
</dbReference>
<evidence type="ECO:0000256" key="2">
    <source>
        <dbReference type="SAM" id="MobiDB-lite"/>
    </source>
</evidence>
<feature type="coiled-coil region" evidence="1">
    <location>
        <begin position="224"/>
        <end position="298"/>
    </location>
</feature>
<name>A0AAD8QQD2_LOLMU</name>
<organism evidence="3 4">
    <name type="scientific">Lolium multiflorum</name>
    <name type="common">Italian ryegrass</name>
    <name type="synonym">Lolium perenne subsp. multiflorum</name>
    <dbReference type="NCBI Taxonomy" id="4521"/>
    <lineage>
        <taxon>Eukaryota</taxon>
        <taxon>Viridiplantae</taxon>
        <taxon>Streptophyta</taxon>
        <taxon>Embryophyta</taxon>
        <taxon>Tracheophyta</taxon>
        <taxon>Spermatophyta</taxon>
        <taxon>Magnoliopsida</taxon>
        <taxon>Liliopsida</taxon>
        <taxon>Poales</taxon>
        <taxon>Poaceae</taxon>
        <taxon>BOP clade</taxon>
        <taxon>Pooideae</taxon>
        <taxon>Poodae</taxon>
        <taxon>Poeae</taxon>
        <taxon>Poeae Chloroplast Group 2 (Poeae type)</taxon>
        <taxon>Loliodinae</taxon>
        <taxon>Loliinae</taxon>
        <taxon>Lolium</taxon>
    </lineage>
</organism>
<feature type="compositionally biased region" description="Basic and acidic residues" evidence="2">
    <location>
        <begin position="125"/>
        <end position="136"/>
    </location>
</feature>
<evidence type="ECO:0000256" key="1">
    <source>
        <dbReference type="SAM" id="Coils"/>
    </source>
</evidence>
<reference evidence="3" key="1">
    <citation type="submission" date="2023-07" db="EMBL/GenBank/DDBJ databases">
        <title>A chromosome-level genome assembly of Lolium multiflorum.</title>
        <authorList>
            <person name="Chen Y."/>
            <person name="Copetti D."/>
            <person name="Kolliker R."/>
            <person name="Studer B."/>
        </authorList>
    </citation>
    <scope>NUCLEOTIDE SEQUENCE</scope>
    <source>
        <strain evidence="3">02402/16</strain>
        <tissue evidence="3">Leaf</tissue>
    </source>
</reference>